<dbReference type="AlphaFoldDB" id="A0A7G1KLY0"/>
<protein>
    <recommendedName>
        <fullName evidence="3">DUF2267 domain-containing protein</fullName>
    </recommendedName>
</protein>
<gene>
    <name evidence="1" type="ORF">NWFMUON74_38320</name>
</gene>
<keyword evidence="2" id="KW-1185">Reference proteome</keyword>
<dbReference type="RefSeq" id="WP_187683208.1">
    <property type="nucleotide sequence ID" value="NZ_AP023396.1"/>
</dbReference>
<evidence type="ECO:0008006" key="3">
    <source>
        <dbReference type="Google" id="ProtNLM"/>
    </source>
</evidence>
<dbReference type="Gene3D" id="1.10.490.110">
    <property type="entry name" value="Uncharacterized conserved protein DUF2267"/>
    <property type="match status" value="1"/>
</dbReference>
<dbReference type="InterPro" id="IPR038282">
    <property type="entry name" value="DUF2267_sf"/>
</dbReference>
<sequence length="211" mass="22804">MSYQDDPLAPAVRTAHDWLRAVTEALNTYDRHHAYRVLRAWLHVVRDRLPVASAAHLSAQLPEVLRGSFYEGWVPGHVPVAHDVTSCVELFASEADVSRSEAVALLGTVTDTLAGLFSPGQLDHVLAVLPGRLRAVLQGIEPPEVPENGTAQPPDLEARLQTLSDAVAVLARGLEELPGTEFDTTRRLSAAQRVHHMLLSEGLIGSAAPRG</sequence>
<name>A0A7G1KLY0_9NOCA</name>
<dbReference type="KEGG" id="nwl:NWFMUON74_38320"/>
<evidence type="ECO:0000313" key="2">
    <source>
        <dbReference type="Proteomes" id="UP000516173"/>
    </source>
</evidence>
<organism evidence="1 2">
    <name type="scientific">Nocardia wallacei</name>
    <dbReference type="NCBI Taxonomy" id="480035"/>
    <lineage>
        <taxon>Bacteria</taxon>
        <taxon>Bacillati</taxon>
        <taxon>Actinomycetota</taxon>
        <taxon>Actinomycetes</taxon>
        <taxon>Mycobacteriales</taxon>
        <taxon>Nocardiaceae</taxon>
        <taxon>Nocardia</taxon>
    </lineage>
</organism>
<dbReference type="GeneID" id="80348343"/>
<dbReference type="EMBL" id="AP023396">
    <property type="protein sequence ID" value="BCK56060.1"/>
    <property type="molecule type" value="Genomic_DNA"/>
</dbReference>
<proteinExistence type="predicted"/>
<reference evidence="1 2" key="1">
    <citation type="submission" date="2020-08" db="EMBL/GenBank/DDBJ databases">
        <title>Genome Sequencing of Nocardia wallacei strain FMUON74 and assembly.</title>
        <authorList>
            <person name="Toyokawa M."/>
            <person name="Uesaka K."/>
        </authorList>
    </citation>
    <scope>NUCLEOTIDE SEQUENCE [LARGE SCALE GENOMIC DNA]</scope>
    <source>
        <strain evidence="1 2">FMUON74</strain>
    </source>
</reference>
<evidence type="ECO:0000313" key="1">
    <source>
        <dbReference type="EMBL" id="BCK56060.1"/>
    </source>
</evidence>
<dbReference type="Proteomes" id="UP000516173">
    <property type="component" value="Chromosome"/>
</dbReference>
<dbReference type="InterPro" id="IPR018727">
    <property type="entry name" value="DUF2267"/>
</dbReference>
<dbReference type="Pfam" id="PF10025">
    <property type="entry name" value="DUF2267"/>
    <property type="match status" value="1"/>
</dbReference>
<accession>A0A7G1KLY0</accession>